<comment type="caution">
    <text evidence="2">The sequence shown here is derived from an EMBL/GenBank/DDBJ whole genome shotgun (WGS) entry which is preliminary data.</text>
</comment>
<dbReference type="Proteomes" id="UP001152795">
    <property type="component" value="Unassembled WGS sequence"/>
</dbReference>
<keyword evidence="3" id="KW-1185">Reference proteome</keyword>
<name>A0A7D9KA78_PARCT</name>
<gene>
    <name evidence="2" type="ORF">PACLA_8A070224</name>
</gene>
<protein>
    <submittedName>
        <fullName evidence="2">Uncharacterized protein</fullName>
    </submittedName>
</protein>
<feature type="region of interest" description="Disordered" evidence="1">
    <location>
        <begin position="53"/>
        <end position="109"/>
    </location>
</feature>
<evidence type="ECO:0000313" key="2">
    <source>
        <dbReference type="EMBL" id="CAB4043541.1"/>
    </source>
</evidence>
<accession>A0A7D9KA78</accession>
<sequence length="109" mass="12273">MTIFNQTISRAVKLNDVLELLKLFEAEFNKPDLHDRVLIFDVVASRPRRLRVATVEENERNENGASSQSKDESDDETTKAKNVEIGVNANDESETESNDCEIASKYVNG</sequence>
<evidence type="ECO:0000313" key="3">
    <source>
        <dbReference type="Proteomes" id="UP001152795"/>
    </source>
</evidence>
<dbReference type="AlphaFoldDB" id="A0A7D9KA78"/>
<dbReference type="EMBL" id="CACRXK020032594">
    <property type="protein sequence ID" value="CAB4043541.1"/>
    <property type="molecule type" value="Genomic_DNA"/>
</dbReference>
<evidence type="ECO:0000256" key="1">
    <source>
        <dbReference type="SAM" id="MobiDB-lite"/>
    </source>
</evidence>
<proteinExistence type="predicted"/>
<organism evidence="2 3">
    <name type="scientific">Paramuricea clavata</name>
    <name type="common">Red gorgonian</name>
    <name type="synonym">Violescent sea-whip</name>
    <dbReference type="NCBI Taxonomy" id="317549"/>
    <lineage>
        <taxon>Eukaryota</taxon>
        <taxon>Metazoa</taxon>
        <taxon>Cnidaria</taxon>
        <taxon>Anthozoa</taxon>
        <taxon>Octocorallia</taxon>
        <taxon>Malacalcyonacea</taxon>
        <taxon>Plexauridae</taxon>
        <taxon>Paramuricea</taxon>
    </lineage>
</organism>
<reference evidence="2" key="1">
    <citation type="submission" date="2020-04" db="EMBL/GenBank/DDBJ databases">
        <authorList>
            <person name="Alioto T."/>
            <person name="Alioto T."/>
            <person name="Gomez Garrido J."/>
        </authorList>
    </citation>
    <scope>NUCLEOTIDE SEQUENCE</scope>
    <source>
        <strain evidence="2">A484AB</strain>
    </source>
</reference>